<feature type="compositionally biased region" description="Polar residues" evidence="1">
    <location>
        <begin position="47"/>
        <end position="64"/>
    </location>
</feature>
<dbReference type="AlphaFoldDB" id="A0A1S9RSR1"/>
<feature type="compositionally biased region" description="Basic and acidic residues" evidence="1">
    <location>
        <begin position="102"/>
        <end position="116"/>
    </location>
</feature>
<dbReference type="EMBL" id="LJBN01000121">
    <property type="protein sequence ID" value="OOQ88048.1"/>
    <property type="molecule type" value="Genomic_DNA"/>
</dbReference>
<feature type="compositionally biased region" description="Basic and acidic residues" evidence="1">
    <location>
        <begin position="144"/>
        <end position="155"/>
    </location>
</feature>
<comment type="caution">
    <text evidence="2">The sequence shown here is derived from an EMBL/GenBank/DDBJ whole genome shotgun (WGS) entry which is preliminary data.</text>
</comment>
<name>A0A1S9RSR1_PENBI</name>
<accession>A0A1S9RSR1</accession>
<feature type="region of interest" description="Disordered" evidence="1">
    <location>
        <begin position="42"/>
        <end position="155"/>
    </location>
</feature>
<gene>
    <name evidence="2" type="ORF">PEBR_14728</name>
</gene>
<evidence type="ECO:0000313" key="2">
    <source>
        <dbReference type="EMBL" id="OOQ88048.1"/>
    </source>
</evidence>
<proteinExistence type="predicted"/>
<protein>
    <submittedName>
        <fullName evidence="2">Uncharacterized protein</fullName>
    </submittedName>
</protein>
<feature type="compositionally biased region" description="Basic and acidic residues" evidence="1">
    <location>
        <begin position="67"/>
        <end position="85"/>
    </location>
</feature>
<evidence type="ECO:0000256" key="1">
    <source>
        <dbReference type="SAM" id="MobiDB-lite"/>
    </source>
</evidence>
<sequence length="155" mass="17396">MECFRQIFRCLKAPFARNQGKIIDIGPPTNFRKEELPACFSDAESVLSPNQNQTERPILTSQPQHADVSEQPRNNDREGRDDDRGNSSSAVRQGKDSGPSSEDERPTLKARLGDRMKRSRWFKSTPATNPEKAVTSEEDLFVATEEKPKESAAGF</sequence>
<evidence type="ECO:0000313" key="3">
    <source>
        <dbReference type="Proteomes" id="UP000190744"/>
    </source>
</evidence>
<reference evidence="3" key="1">
    <citation type="submission" date="2015-09" db="EMBL/GenBank/DDBJ databases">
        <authorList>
            <person name="Fill T.P."/>
            <person name="Baretta J.F."/>
            <person name="de Almeida L.G."/>
            <person name="Rocha M."/>
            <person name="de Souza D.H."/>
            <person name="Malavazi I."/>
            <person name="Cerdeira L.T."/>
            <person name="Hong H."/>
            <person name="Samborskyy M."/>
            <person name="de Vasconcelos A.T."/>
            <person name="Leadlay P."/>
            <person name="Rodrigues-Filho E."/>
        </authorList>
    </citation>
    <scope>NUCLEOTIDE SEQUENCE [LARGE SCALE GENOMIC DNA]</scope>
    <source>
        <strain evidence="3">LaBioMMi 136</strain>
    </source>
</reference>
<organism evidence="2 3">
    <name type="scientific">Penicillium brasilianum</name>
    <dbReference type="NCBI Taxonomy" id="104259"/>
    <lineage>
        <taxon>Eukaryota</taxon>
        <taxon>Fungi</taxon>
        <taxon>Dikarya</taxon>
        <taxon>Ascomycota</taxon>
        <taxon>Pezizomycotina</taxon>
        <taxon>Eurotiomycetes</taxon>
        <taxon>Eurotiomycetidae</taxon>
        <taxon>Eurotiales</taxon>
        <taxon>Aspergillaceae</taxon>
        <taxon>Penicillium</taxon>
    </lineage>
</organism>
<dbReference type="Proteomes" id="UP000190744">
    <property type="component" value="Unassembled WGS sequence"/>
</dbReference>